<dbReference type="Pfam" id="PF10901">
    <property type="entry name" value="DUF2690"/>
    <property type="match status" value="1"/>
</dbReference>
<reference evidence="2 3" key="1">
    <citation type="submission" date="2019-01" db="EMBL/GenBank/DDBJ databases">
        <title>Draft genome sequence of Dictyobacter sp. Uno17.</title>
        <authorList>
            <person name="Wang C.M."/>
            <person name="Zheng Y."/>
            <person name="Sakai Y."/>
            <person name="Abe K."/>
            <person name="Yokota A."/>
            <person name="Yabe S."/>
        </authorList>
    </citation>
    <scope>NUCLEOTIDE SEQUENCE [LARGE SCALE GENOMIC DNA]</scope>
    <source>
        <strain evidence="2 3">Uno17</strain>
    </source>
</reference>
<accession>A0A5A5TDK8</accession>
<name>A0A5A5TDK8_9CHLR</name>
<evidence type="ECO:0000313" key="2">
    <source>
        <dbReference type="EMBL" id="GCF09266.1"/>
    </source>
</evidence>
<evidence type="ECO:0000313" key="3">
    <source>
        <dbReference type="Proteomes" id="UP000322530"/>
    </source>
</evidence>
<protein>
    <recommendedName>
        <fullName evidence="4">DUF2690 domain-containing protein</fullName>
    </recommendedName>
</protein>
<sequence length="168" mass="18463">MRKILSLFSSVTLCLIVLFLSTVNASAHSASGIPGHHNNISNSSVIPYAGNSYNGQQPDTSGCWDSSAYIVKSATGTYNGNPVLIYLWYSPTCGTNWGDFQITNHVTFNLSAQVTRNSDYLTESDYFTGWRVWSTMVYAPTTTAYACGFVIYHTSNFDGQAYELCVSQ</sequence>
<dbReference type="AlphaFoldDB" id="A0A5A5TDK8"/>
<feature type="chain" id="PRO_5023075348" description="DUF2690 domain-containing protein" evidence="1">
    <location>
        <begin position="30"/>
        <end position="168"/>
    </location>
</feature>
<feature type="signal peptide" evidence="1">
    <location>
        <begin position="1"/>
        <end position="29"/>
    </location>
</feature>
<dbReference type="OrthoDB" id="2863790at2"/>
<dbReference type="RefSeq" id="WP_149402212.1">
    <property type="nucleotide sequence ID" value="NZ_BIXY01000039.1"/>
</dbReference>
<organism evidence="2 3">
    <name type="scientific">Dictyobacter arantiisoli</name>
    <dbReference type="NCBI Taxonomy" id="2014874"/>
    <lineage>
        <taxon>Bacteria</taxon>
        <taxon>Bacillati</taxon>
        <taxon>Chloroflexota</taxon>
        <taxon>Ktedonobacteria</taxon>
        <taxon>Ktedonobacterales</taxon>
        <taxon>Dictyobacteraceae</taxon>
        <taxon>Dictyobacter</taxon>
    </lineage>
</organism>
<proteinExistence type="predicted"/>
<keyword evidence="3" id="KW-1185">Reference proteome</keyword>
<keyword evidence="1" id="KW-0732">Signal</keyword>
<dbReference type="InterPro" id="IPR021224">
    <property type="entry name" value="DUF2690"/>
</dbReference>
<gene>
    <name evidence="2" type="ORF">KDI_28300</name>
</gene>
<dbReference type="EMBL" id="BIXY01000039">
    <property type="protein sequence ID" value="GCF09266.1"/>
    <property type="molecule type" value="Genomic_DNA"/>
</dbReference>
<evidence type="ECO:0000256" key="1">
    <source>
        <dbReference type="SAM" id="SignalP"/>
    </source>
</evidence>
<comment type="caution">
    <text evidence="2">The sequence shown here is derived from an EMBL/GenBank/DDBJ whole genome shotgun (WGS) entry which is preliminary data.</text>
</comment>
<dbReference type="Proteomes" id="UP000322530">
    <property type="component" value="Unassembled WGS sequence"/>
</dbReference>
<evidence type="ECO:0008006" key="4">
    <source>
        <dbReference type="Google" id="ProtNLM"/>
    </source>
</evidence>